<dbReference type="AlphaFoldDB" id="A0A837AFI6"/>
<organism evidence="1 2">
    <name type="scientific">Acinetobacter nosocomialis</name>
    <dbReference type="NCBI Taxonomy" id="106654"/>
    <lineage>
        <taxon>Bacteria</taxon>
        <taxon>Pseudomonadati</taxon>
        <taxon>Pseudomonadota</taxon>
        <taxon>Gammaproteobacteria</taxon>
        <taxon>Moraxellales</taxon>
        <taxon>Moraxellaceae</taxon>
        <taxon>Acinetobacter</taxon>
        <taxon>Acinetobacter calcoaceticus/baumannii complex</taxon>
    </lineage>
</organism>
<name>A0A837AFI6_ACINO</name>
<accession>A0A837AFI6</accession>
<comment type="caution">
    <text evidence="1">The sequence shown here is derived from an EMBL/GenBank/DDBJ whole genome shotgun (WGS) entry which is preliminary data.</text>
</comment>
<protein>
    <submittedName>
        <fullName evidence="1">Uncharacterized protein</fullName>
    </submittedName>
</protein>
<dbReference type="Proteomes" id="UP000027208">
    <property type="component" value="Unassembled WGS sequence"/>
</dbReference>
<proteinExistence type="predicted"/>
<dbReference type="EMBL" id="JMUI01000013">
    <property type="protein sequence ID" value="KDM54226.1"/>
    <property type="molecule type" value="Genomic_DNA"/>
</dbReference>
<evidence type="ECO:0000313" key="2">
    <source>
        <dbReference type="Proteomes" id="UP000027208"/>
    </source>
</evidence>
<evidence type="ECO:0000313" key="1">
    <source>
        <dbReference type="EMBL" id="KDM54226.1"/>
    </source>
</evidence>
<dbReference type="RefSeq" id="WP_079377792.1">
    <property type="nucleotide sequence ID" value="NZ_BKIC01000169.1"/>
</dbReference>
<gene>
    <name evidence="1" type="ORF">AE32_02592</name>
</gene>
<sequence length="165" mass="18884">MEILTVLAISNFSKKFIVPLLLLAITGCANTQVNNDREALVNATRGAVNMVITDHHVYQKALASETSEVKKAMIYSTLEKADILRTFETEIGKDFVIEESLNTRKLNDLCWMAKFIRQSKNELPSKDQTIYSDIFTWIGEKEQSWLKKLNQSYSKDELGEDDCRK</sequence>
<reference evidence="1 2" key="1">
    <citation type="submission" date="2014-04" db="EMBL/GenBank/DDBJ databases">
        <title>The Genome Sequence of Acinetobacter baumanii BIDMC 57.</title>
        <authorList>
            <consortium name="The Broad Institute Genomics Platform"/>
            <consortium name="The Broad Institute Genome Sequencing Center for Infectious Disease"/>
            <person name="Murphy C."/>
            <person name="Cosimi L."/>
            <person name="Cerqueira G."/>
            <person name="Feldgarden M."/>
            <person name="Earl A."/>
            <person name="Spencer M.D."/>
            <person name="Fodor A."/>
            <person name="Sautter R.L."/>
            <person name="Hung D."/>
            <person name="Onderdonk A.B."/>
            <person name="Ernst C."/>
            <person name="Delaney M."/>
            <person name="DuBois A."/>
            <person name="Young S.K."/>
            <person name="Zeng Q."/>
            <person name="Gargeya S."/>
            <person name="Abouelleil A."/>
            <person name="Alvarado L."/>
            <person name="Chapman S.B."/>
            <person name="Gainer-Dewar J."/>
            <person name="Goldberg J."/>
            <person name="Griggs A."/>
            <person name="Gujja S."/>
            <person name="Hansen M."/>
            <person name="Howarth C."/>
            <person name="Imamovic A."/>
            <person name="Larimer J."/>
            <person name="Pearson M."/>
            <person name="Poon T.W."/>
            <person name="Priest M."/>
            <person name="Roberts A."/>
            <person name="Saif S."/>
            <person name="Shea T."/>
            <person name="Sykes S."/>
            <person name="Wortman J."/>
            <person name="Nusbaum C."/>
            <person name="Birren B."/>
        </authorList>
    </citation>
    <scope>NUCLEOTIDE SEQUENCE [LARGE SCALE GENOMIC DNA]</scope>
    <source>
        <strain evidence="1 2">BIDMC 57</strain>
    </source>
</reference>